<protein>
    <submittedName>
        <fullName evidence="1">Uncharacterized protein</fullName>
    </submittedName>
</protein>
<comment type="caution">
    <text evidence="1">The sequence shown here is derived from an EMBL/GenBank/DDBJ whole genome shotgun (WGS) entry which is preliminary data.</text>
</comment>
<organism evidence="1 2">
    <name type="scientific">Streptomyces griseochromogenes</name>
    <dbReference type="NCBI Taxonomy" id="68214"/>
    <lineage>
        <taxon>Bacteria</taxon>
        <taxon>Bacillati</taxon>
        <taxon>Actinomycetota</taxon>
        <taxon>Actinomycetes</taxon>
        <taxon>Kitasatosporales</taxon>
        <taxon>Streptomycetaceae</taxon>
        <taxon>Streptomyces</taxon>
    </lineage>
</organism>
<gene>
    <name evidence="1" type="ORF">J2Z21_009218</name>
</gene>
<dbReference type="EMBL" id="JAGGLP010000042">
    <property type="protein sequence ID" value="MBP2056200.1"/>
    <property type="molecule type" value="Genomic_DNA"/>
</dbReference>
<evidence type="ECO:0000313" key="1">
    <source>
        <dbReference type="EMBL" id="MBP2056200.1"/>
    </source>
</evidence>
<proteinExistence type="predicted"/>
<sequence length="33" mass="3253">MFLLALATGAALVLAPLNFLPALSPGSSAEAPQ</sequence>
<reference evidence="1 2" key="1">
    <citation type="submission" date="2021-03" db="EMBL/GenBank/DDBJ databases">
        <title>Genomic Encyclopedia of Type Strains, Phase IV (KMG-IV): sequencing the most valuable type-strain genomes for metagenomic binning, comparative biology and taxonomic classification.</title>
        <authorList>
            <person name="Goeker M."/>
        </authorList>
    </citation>
    <scope>NUCLEOTIDE SEQUENCE [LARGE SCALE GENOMIC DNA]</scope>
    <source>
        <strain evidence="1 2">DSM 40499</strain>
    </source>
</reference>
<name>A0ABS4M940_9ACTN</name>
<accession>A0ABS4M940</accession>
<keyword evidence="2" id="KW-1185">Reference proteome</keyword>
<evidence type="ECO:0000313" key="2">
    <source>
        <dbReference type="Proteomes" id="UP001519309"/>
    </source>
</evidence>
<dbReference type="Proteomes" id="UP001519309">
    <property type="component" value="Unassembled WGS sequence"/>
</dbReference>